<dbReference type="Gene3D" id="1.25.40.10">
    <property type="entry name" value="Tetratricopeptide repeat domain"/>
    <property type="match status" value="1"/>
</dbReference>
<evidence type="ECO:0000256" key="5">
    <source>
        <dbReference type="ARBA" id="ARBA00023136"/>
    </source>
</evidence>
<keyword evidence="12" id="KW-1185">Reference proteome</keyword>
<dbReference type="Proteomes" id="UP000295131">
    <property type="component" value="Unassembled WGS sequence"/>
</dbReference>
<dbReference type="Pfam" id="PF09976">
    <property type="entry name" value="TPR_21"/>
    <property type="match status" value="1"/>
</dbReference>
<name>A0A4R5PP44_9HYPH</name>
<protein>
    <recommendedName>
        <fullName evidence="8">Ancillary SecYEG translocon subunit</fullName>
    </recommendedName>
</protein>
<dbReference type="RefSeq" id="WP_133283457.1">
    <property type="nucleotide sequence ID" value="NZ_SMSI01000001.1"/>
</dbReference>
<feature type="transmembrane region" description="Helical" evidence="9">
    <location>
        <begin position="31"/>
        <end position="49"/>
    </location>
</feature>
<keyword evidence="3 9" id="KW-0812">Transmembrane</keyword>
<comment type="caution">
    <text evidence="11">The sequence shown here is derived from an EMBL/GenBank/DDBJ whole genome shotgun (WGS) entry which is preliminary data.</text>
</comment>
<evidence type="ECO:0000256" key="6">
    <source>
        <dbReference type="ARBA" id="ARBA00023186"/>
    </source>
</evidence>
<dbReference type="InterPro" id="IPR026039">
    <property type="entry name" value="YfgM"/>
</dbReference>
<evidence type="ECO:0000259" key="10">
    <source>
        <dbReference type="Pfam" id="PF09976"/>
    </source>
</evidence>
<evidence type="ECO:0000256" key="9">
    <source>
        <dbReference type="SAM" id="Phobius"/>
    </source>
</evidence>
<keyword evidence="5 9" id="KW-0472">Membrane</keyword>
<dbReference type="GO" id="GO:0005886">
    <property type="term" value="C:plasma membrane"/>
    <property type="evidence" value="ECO:0007669"/>
    <property type="project" value="UniProtKB-SubCell"/>
</dbReference>
<evidence type="ECO:0000256" key="1">
    <source>
        <dbReference type="ARBA" id="ARBA00004401"/>
    </source>
</evidence>
<gene>
    <name evidence="11" type="ORF">E2A64_05850</name>
</gene>
<dbReference type="InterPro" id="IPR011990">
    <property type="entry name" value="TPR-like_helical_dom_sf"/>
</dbReference>
<evidence type="ECO:0000313" key="11">
    <source>
        <dbReference type="EMBL" id="TDH38623.1"/>
    </source>
</evidence>
<keyword evidence="2" id="KW-1003">Cell membrane</keyword>
<dbReference type="OrthoDB" id="7173339at2"/>
<evidence type="ECO:0000313" key="12">
    <source>
        <dbReference type="Proteomes" id="UP000295131"/>
    </source>
</evidence>
<evidence type="ECO:0000256" key="4">
    <source>
        <dbReference type="ARBA" id="ARBA00022989"/>
    </source>
</evidence>
<evidence type="ECO:0000256" key="8">
    <source>
        <dbReference type="ARBA" id="ARBA00024235"/>
    </source>
</evidence>
<evidence type="ECO:0000256" key="2">
    <source>
        <dbReference type="ARBA" id="ARBA00022475"/>
    </source>
</evidence>
<comment type="subcellular location">
    <subcellularLocation>
        <location evidence="1">Cell membrane</location>
        <topology evidence="1">Single-pass type II membrane protein</topology>
    </subcellularLocation>
</comment>
<feature type="domain" description="Ancillary SecYEG translocon subunit/Cell division coordinator CpoB TPR" evidence="10">
    <location>
        <begin position="22"/>
        <end position="194"/>
    </location>
</feature>
<keyword evidence="4 9" id="KW-1133">Transmembrane helix</keyword>
<evidence type="ECO:0000256" key="3">
    <source>
        <dbReference type="ARBA" id="ARBA00022692"/>
    </source>
</evidence>
<accession>A0A4R5PP44</accession>
<evidence type="ECO:0000256" key="7">
    <source>
        <dbReference type="ARBA" id="ARBA00024197"/>
    </source>
</evidence>
<dbReference type="PANTHER" id="PTHR38035:SF1">
    <property type="entry name" value="ANCILLARY SECYEG TRANSLOCON SUBUNIT"/>
    <property type="match status" value="1"/>
</dbReference>
<dbReference type="EMBL" id="SMSI01000001">
    <property type="protein sequence ID" value="TDH38623.1"/>
    <property type="molecule type" value="Genomic_DNA"/>
</dbReference>
<dbReference type="GO" id="GO:0044877">
    <property type="term" value="F:protein-containing complex binding"/>
    <property type="evidence" value="ECO:0007669"/>
    <property type="project" value="InterPro"/>
</dbReference>
<dbReference type="InterPro" id="IPR018704">
    <property type="entry name" value="SecYEG/CpoB_TPR"/>
</dbReference>
<organism evidence="11 12">
    <name type="scientific">Pseudohoeflea suaedae</name>
    <dbReference type="NCBI Taxonomy" id="877384"/>
    <lineage>
        <taxon>Bacteria</taxon>
        <taxon>Pseudomonadati</taxon>
        <taxon>Pseudomonadota</taxon>
        <taxon>Alphaproteobacteria</taxon>
        <taxon>Hyphomicrobiales</taxon>
        <taxon>Rhizobiaceae</taxon>
        <taxon>Pseudohoeflea</taxon>
    </lineage>
</organism>
<dbReference type="PANTHER" id="PTHR38035">
    <property type="entry name" value="UPF0070 PROTEIN YFGM"/>
    <property type="match status" value="1"/>
</dbReference>
<reference evidence="11 12" key="1">
    <citation type="journal article" date="2013" name="Int. J. Syst. Evol. Microbiol.">
        <title>Hoeflea suaedae sp. nov., an endophytic bacterium isolated from the root of the halophyte Suaeda maritima.</title>
        <authorList>
            <person name="Chung E.J."/>
            <person name="Park J.A."/>
            <person name="Pramanik P."/>
            <person name="Bibi F."/>
            <person name="Jeon C.O."/>
            <person name="Chung Y.R."/>
        </authorList>
    </citation>
    <scope>NUCLEOTIDE SEQUENCE [LARGE SCALE GENOMIC DNA]</scope>
    <source>
        <strain evidence="11 12">YC6898</strain>
    </source>
</reference>
<proteinExistence type="inferred from homology"/>
<sequence length="223" mass="24164">MSQDDSSFIREVNEELRSDAFKKFWQRFRPIIIGLAVLIVVGTAALRGWEYWRETTAARSGDKFLAALDLAQEGKTDEALTAFSALEENGDGSYPVLARLRAATVTADRGDKQAAADQFLLAANDSSIPAALRDIARVRAGYLLVDVADYNAVSAAVEVLAVPENGARHSAREILGLAAYKGGDMDRARDWFNEIDADTETPAGIRQRAGVMLDLIAGRGETS</sequence>
<keyword evidence="6" id="KW-0143">Chaperone</keyword>
<dbReference type="AlphaFoldDB" id="A0A4R5PP44"/>
<comment type="similarity">
    <text evidence="7">Belongs to the YfgM family.</text>
</comment>